<dbReference type="AlphaFoldDB" id="A0A0C2N3Z3"/>
<dbReference type="Gene3D" id="1.10.287.1490">
    <property type="match status" value="1"/>
</dbReference>
<dbReference type="Proteomes" id="UP000031668">
    <property type="component" value="Unassembled WGS sequence"/>
</dbReference>
<evidence type="ECO:0000313" key="2">
    <source>
        <dbReference type="EMBL" id="KII68582.1"/>
    </source>
</evidence>
<comment type="caution">
    <text evidence="2">The sequence shown here is derived from an EMBL/GenBank/DDBJ whole genome shotgun (WGS) entry which is preliminary data.</text>
</comment>
<gene>
    <name evidence="2" type="ORF">RF11_00487</name>
</gene>
<accession>A0A0C2N3Z3</accession>
<feature type="coiled-coil region" evidence="1">
    <location>
        <begin position="6"/>
        <end position="127"/>
    </location>
</feature>
<evidence type="ECO:0000256" key="1">
    <source>
        <dbReference type="SAM" id="Coils"/>
    </source>
</evidence>
<keyword evidence="1" id="KW-0175">Coiled coil</keyword>
<proteinExistence type="predicted"/>
<dbReference type="EMBL" id="JWZT01002781">
    <property type="protein sequence ID" value="KII68582.1"/>
    <property type="molecule type" value="Genomic_DNA"/>
</dbReference>
<reference evidence="2 3" key="1">
    <citation type="journal article" date="2014" name="Genome Biol. Evol.">
        <title>The genome of the myxosporean Thelohanellus kitauei shows adaptations to nutrient acquisition within its fish host.</title>
        <authorList>
            <person name="Yang Y."/>
            <person name="Xiong J."/>
            <person name="Zhou Z."/>
            <person name="Huo F."/>
            <person name="Miao W."/>
            <person name="Ran C."/>
            <person name="Liu Y."/>
            <person name="Zhang J."/>
            <person name="Feng J."/>
            <person name="Wang M."/>
            <person name="Wang M."/>
            <person name="Wang L."/>
            <person name="Yao B."/>
        </authorList>
    </citation>
    <scope>NUCLEOTIDE SEQUENCE [LARGE SCALE GENOMIC DNA]</scope>
    <source>
        <strain evidence="2">Wuqing</strain>
    </source>
</reference>
<keyword evidence="3" id="KW-1185">Reference proteome</keyword>
<sequence length="134" mass="15898">MSKNQIEEIRSKIINLEGDIRVITNEKEQYEEEHEHYKHDMDAAMDTIEGLRQQISTLKETLEHQDKDNVWSQKALHEIESYNTQIREQEQRKISVLGHYNKKNREITNCEEKIKGKKDEIESLRAILKEAGVH</sequence>
<evidence type="ECO:0000313" key="3">
    <source>
        <dbReference type="Proteomes" id="UP000031668"/>
    </source>
</evidence>
<name>A0A0C2N3Z3_THEKT</name>
<organism evidence="2 3">
    <name type="scientific">Thelohanellus kitauei</name>
    <name type="common">Myxosporean</name>
    <dbReference type="NCBI Taxonomy" id="669202"/>
    <lineage>
        <taxon>Eukaryota</taxon>
        <taxon>Metazoa</taxon>
        <taxon>Cnidaria</taxon>
        <taxon>Myxozoa</taxon>
        <taxon>Myxosporea</taxon>
        <taxon>Bivalvulida</taxon>
        <taxon>Platysporina</taxon>
        <taxon>Myxobolidae</taxon>
        <taxon>Thelohanellus</taxon>
    </lineage>
</organism>
<protein>
    <submittedName>
        <fullName evidence="2">Uncharacterized protein</fullName>
    </submittedName>
</protein>